<proteinExistence type="predicted"/>
<protein>
    <submittedName>
        <fullName evidence="2">Uncharacterized protein</fullName>
    </submittedName>
</protein>
<sequence length="41" mass="4689">MIFTHFGGEKMAYTSKFFWFSLIAILIIVLSFLATTMGKII</sequence>
<organism evidence="2 3">
    <name type="scientific">Trema orientale</name>
    <name type="common">Charcoal tree</name>
    <name type="synonym">Celtis orientalis</name>
    <dbReference type="NCBI Taxonomy" id="63057"/>
    <lineage>
        <taxon>Eukaryota</taxon>
        <taxon>Viridiplantae</taxon>
        <taxon>Streptophyta</taxon>
        <taxon>Embryophyta</taxon>
        <taxon>Tracheophyta</taxon>
        <taxon>Spermatophyta</taxon>
        <taxon>Magnoliopsida</taxon>
        <taxon>eudicotyledons</taxon>
        <taxon>Gunneridae</taxon>
        <taxon>Pentapetalae</taxon>
        <taxon>rosids</taxon>
        <taxon>fabids</taxon>
        <taxon>Rosales</taxon>
        <taxon>Cannabaceae</taxon>
        <taxon>Trema</taxon>
    </lineage>
</organism>
<gene>
    <name evidence="2" type="ORF">TorRG33x02_155680</name>
</gene>
<feature type="transmembrane region" description="Helical" evidence="1">
    <location>
        <begin position="17"/>
        <end position="35"/>
    </location>
</feature>
<name>A0A2P5ET13_TREOI</name>
<keyword evidence="1" id="KW-1133">Transmembrane helix</keyword>
<keyword evidence="3" id="KW-1185">Reference proteome</keyword>
<dbReference type="EMBL" id="JXTC01000103">
    <property type="protein sequence ID" value="PON88663.1"/>
    <property type="molecule type" value="Genomic_DNA"/>
</dbReference>
<comment type="caution">
    <text evidence="2">The sequence shown here is derived from an EMBL/GenBank/DDBJ whole genome shotgun (WGS) entry which is preliminary data.</text>
</comment>
<dbReference type="AlphaFoldDB" id="A0A2P5ET13"/>
<evidence type="ECO:0000256" key="1">
    <source>
        <dbReference type="SAM" id="Phobius"/>
    </source>
</evidence>
<keyword evidence="1" id="KW-0812">Transmembrane</keyword>
<reference evidence="3" key="1">
    <citation type="submission" date="2016-06" db="EMBL/GenBank/DDBJ databases">
        <title>Parallel loss of symbiosis genes in relatives of nitrogen-fixing non-legume Parasponia.</title>
        <authorList>
            <person name="Van Velzen R."/>
            <person name="Holmer R."/>
            <person name="Bu F."/>
            <person name="Rutten L."/>
            <person name="Van Zeijl A."/>
            <person name="Liu W."/>
            <person name="Santuari L."/>
            <person name="Cao Q."/>
            <person name="Sharma T."/>
            <person name="Shen D."/>
            <person name="Roswanjaya Y."/>
            <person name="Wardhani T."/>
            <person name="Kalhor M.S."/>
            <person name="Jansen J."/>
            <person name="Van den Hoogen J."/>
            <person name="Gungor B."/>
            <person name="Hartog M."/>
            <person name="Hontelez J."/>
            <person name="Verver J."/>
            <person name="Yang W.-C."/>
            <person name="Schijlen E."/>
            <person name="Repin R."/>
            <person name="Schilthuizen M."/>
            <person name="Schranz E."/>
            <person name="Heidstra R."/>
            <person name="Miyata K."/>
            <person name="Fedorova E."/>
            <person name="Kohlen W."/>
            <person name="Bisseling T."/>
            <person name="Smit S."/>
            <person name="Geurts R."/>
        </authorList>
    </citation>
    <scope>NUCLEOTIDE SEQUENCE [LARGE SCALE GENOMIC DNA]</scope>
    <source>
        <strain evidence="3">cv. RG33-2</strain>
    </source>
</reference>
<evidence type="ECO:0000313" key="3">
    <source>
        <dbReference type="Proteomes" id="UP000237000"/>
    </source>
</evidence>
<keyword evidence="1" id="KW-0472">Membrane</keyword>
<dbReference type="Proteomes" id="UP000237000">
    <property type="component" value="Unassembled WGS sequence"/>
</dbReference>
<accession>A0A2P5ET13</accession>
<dbReference type="InParanoid" id="A0A2P5ET13"/>
<evidence type="ECO:0000313" key="2">
    <source>
        <dbReference type="EMBL" id="PON88663.1"/>
    </source>
</evidence>